<dbReference type="InterPro" id="IPR000668">
    <property type="entry name" value="Peptidase_C1A_C"/>
</dbReference>
<keyword evidence="3" id="KW-1185">Reference proteome</keyword>
<dbReference type="Pfam" id="PF00112">
    <property type="entry name" value="Peptidase_C1"/>
    <property type="match status" value="1"/>
</dbReference>
<dbReference type="Gene3D" id="3.90.70.10">
    <property type="entry name" value="Cysteine proteinases"/>
    <property type="match status" value="1"/>
</dbReference>
<feature type="domain" description="Peptidase C1A papain C-terminal" evidence="1">
    <location>
        <begin position="122"/>
        <end position="181"/>
    </location>
</feature>
<evidence type="ECO:0000313" key="2">
    <source>
        <dbReference type="EMBL" id="KIZ04750.1"/>
    </source>
</evidence>
<sequence length="247" mass="26257">MFLLLRLSVSQAQGLVPSKPRLGADSTYKSAYDRFRQQWQGSRSWQSAFKSAPQRACSRGGASTTLCSSAAGAAAADDKFAQLLLATSPARFFSVPIYAFAALNGWKLQDYYARQNPVLLAPGNQGSCQTCTAFTVAAAAEAAVAATLDRSAQEVGRLSVQDLAFCSEAGLRPCSSGWTLEGALSRLKDGRPLKLDQCLKVRGRVWAAVGWGGSWPRHAVVMSVRSYGGGRAGNGERGGRQQARGSD</sequence>
<evidence type="ECO:0000259" key="1">
    <source>
        <dbReference type="Pfam" id="PF00112"/>
    </source>
</evidence>
<organism evidence="2 3">
    <name type="scientific">Monoraphidium neglectum</name>
    <dbReference type="NCBI Taxonomy" id="145388"/>
    <lineage>
        <taxon>Eukaryota</taxon>
        <taxon>Viridiplantae</taxon>
        <taxon>Chlorophyta</taxon>
        <taxon>core chlorophytes</taxon>
        <taxon>Chlorophyceae</taxon>
        <taxon>CS clade</taxon>
        <taxon>Sphaeropleales</taxon>
        <taxon>Selenastraceae</taxon>
        <taxon>Monoraphidium</taxon>
    </lineage>
</organism>
<dbReference type="GeneID" id="25736085"/>
<dbReference type="EMBL" id="KK100612">
    <property type="protein sequence ID" value="KIZ04750.1"/>
    <property type="molecule type" value="Genomic_DNA"/>
</dbReference>
<proteinExistence type="predicted"/>
<name>A0A0D2MQ14_9CHLO</name>
<dbReference type="InterPro" id="IPR038765">
    <property type="entry name" value="Papain-like_cys_pep_sf"/>
</dbReference>
<gene>
    <name evidence="2" type="ORF">MNEG_3207</name>
</gene>
<accession>A0A0D2MQ14</accession>
<dbReference type="GO" id="GO:0006508">
    <property type="term" value="P:proteolysis"/>
    <property type="evidence" value="ECO:0007669"/>
    <property type="project" value="InterPro"/>
</dbReference>
<dbReference type="SUPFAM" id="SSF54001">
    <property type="entry name" value="Cysteine proteinases"/>
    <property type="match status" value="1"/>
</dbReference>
<dbReference type="Proteomes" id="UP000054498">
    <property type="component" value="Unassembled WGS sequence"/>
</dbReference>
<dbReference type="GO" id="GO:0008234">
    <property type="term" value="F:cysteine-type peptidase activity"/>
    <property type="evidence" value="ECO:0007669"/>
    <property type="project" value="InterPro"/>
</dbReference>
<reference evidence="2 3" key="1">
    <citation type="journal article" date="2013" name="BMC Genomics">
        <title>Reconstruction of the lipid metabolism for the microalga Monoraphidium neglectum from its genome sequence reveals characteristics suitable for biofuel production.</title>
        <authorList>
            <person name="Bogen C."/>
            <person name="Al-Dilaimi A."/>
            <person name="Albersmeier A."/>
            <person name="Wichmann J."/>
            <person name="Grundmann M."/>
            <person name="Rupp O."/>
            <person name="Lauersen K.J."/>
            <person name="Blifernez-Klassen O."/>
            <person name="Kalinowski J."/>
            <person name="Goesmann A."/>
            <person name="Mussgnug J.H."/>
            <person name="Kruse O."/>
        </authorList>
    </citation>
    <scope>NUCLEOTIDE SEQUENCE [LARGE SCALE GENOMIC DNA]</scope>
    <source>
        <strain evidence="2 3">SAG 48.87</strain>
    </source>
</reference>
<dbReference type="RefSeq" id="XP_013903769.1">
    <property type="nucleotide sequence ID" value="XM_014048315.1"/>
</dbReference>
<dbReference type="AlphaFoldDB" id="A0A0D2MQ14"/>
<dbReference type="KEGG" id="mng:MNEG_3207"/>
<protein>
    <recommendedName>
        <fullName evidence="1">Peptidase C1A papain C-terminal domain-containing protein</fullName>
    </recommendedName>
</protein>
<evidence type="ECO:0000313" key="3">
    <source>
        <dbReference type="Proteomes" id="UP000054498"/>
    </source>
</evidence>